<proteinExistence type="predicted"/>
<organism evidence="2 3">
    <name type="scientific">Burkholderia lata (strain ATCC 17760 / DSM 23089 / LMG 22485 / NCIMB 9086 / R18194 / 383)</name>
    <dbReference type="NCBI Taxonomy" id="482957"/>
    <lineage>
        <taxon>Bacteria</taxon>
        <taxon>Pseudomonadati</taxon>
        <taxon>Pseudomonadota</taxon>
        <taxon>Betaproteobacteria</taxon>
        <taxon>Burkholderiales</taxon>
        <taxon>Burkholderiaceae</taxon>
        <taxon>Burkholderia</taxon>
        <taxon>Burkholderia cepacia complex</taxon>
    </lineage>
</organism>
<gene>
    <name evidence="2" type="ORF">BLA18109_03130</name>
</gene>
<dbReference type="NCBIfam" id="TIGR01537">
    <property type="entry name" value="portal_HK97"/>
    <property type="match status" value="1"/>
</dbReference>
<dbReference type="InterPro" id="IPR006944">
    <property type="entry name" value="Phage/GTA_portal"/>
</dbReference>
<protein>
    <submittedName>
        <fullName evidence="2">Phage-like protein</fullName>
    </submittedName>
</protein>
<evidence type="ECO:0000313" key="2">
    <source>
        <dbReference type="EMBL" id="VWC79395.1"/>
    </source>
</evidence>
<reference evidence="2 3" key="1">
    <citation type="submission" date="2019-09" db="EMBL/GenBank/DDBJ databases">
        <authorList>
            <person name="Depoorter E."/>
        </authorList>
    </citation>
    <scope>NUCLEOTIDE SEQUENCE [LARGE SCALE GENOMIC DNA]</scope>
    <source>
        <strain evidence="2">R-18109</strain>
    </source>
</reference>
<name>A0A6P2UVW9_BURL3</name>
<sequence length="429" mass="46564">MRLFSWMRKAAPPFQVGGGGAIAGVVREPFPGAWQAGMGVDSRHELLAFSAVYACVDRIASDISKLGIRYVKQIGNIWQDTSAPRFTGPLRRPNPYQNRIQFVKAWQVSKLLAGNTYVLLVRDMLRNVIAMYVLDPTRVIPLVSPSGAVFYQLAADPLRGLPEQLTIPASEIIHDRGICPWHPLIGVSPIVAAAAAGTMGNRIQQNSRKFFGNMSRPGGILSAPGKISDETANRLKTHWETNYGGENAGRLAVVGDGLKYETVMMTATDAQLVEQLRWAVEDVARCYHVPLYKIGADPTGSKTAANIGALEQSYYTDCLQAPIEELELCLDDGFEVPDGQGFDVDVRGLLRMDPAARYDAHSKAVGGGWMAPNEARAAENMAPVPGGDTPYLQQQNYSLRALAERDKSPAPSSPMTASTPESTEPTHGN</sequence>
<dbReference type="EMBL" id="CABVQH010000009">
    <property type="protein sequence ID" value="VWC79395.1"/>
    <property type="molecule type" value="Genomic_DNA"/>
</dbReference>
<evidence type="ECO:0000256" key="1">
    <source>
        <dbReference type="SAM" id="MobiDB-lite"/>
    </source>
</evidence>
<feature type="compositionally biased region" description="Low complexity" evidence="1">
    <location>
        <begin position="409"/>
        <end position="429"/>
    </location>
</feature>
<feature type="region of interest" description="Disordered" evidence="1">
    <location>
        <begin position="380"/>
        <end position="429"/>
    </location>
</feature>
<accession>A0A6P2UVW9</accession>
<dbReference type="AlphaFoldDB" id="A0A6P2UVW9"/>
<dbReference type="Pfam" id="PF04860">
    <property type="entry name" value="Phage_portal"/>
    <property type="match status" value="1"/>
</dbReference>
<dbReference type="Proteomes" id="UP000494260">
    <property type="component" value="Unassembled WGS sequence"/>
</dbReference>
<dbReference type="InterPro" id="IPR006427">
    <property type="entry name" value="Portal_HK97"/>
</dbReference>
<evidence type="ECO:0000313" key="3">
    <source>
        <dbReference type="Proteomes" id="UP000494260"/>
    </source>
</evidence>
<dbReference type="RefSeq" id="WP_254609458.1">
    <property type="nucleotide sequence ID" value="NZ_CABVQH010000009.1"/>
</dbReference>